<evidence type="ECO:0000313" key="1">
    <source>
        <dbReference type="EMBL" id="KAJ1890618.1"/>
    </source>
</evidence>
<dbReference type="Proteomes" id="UP001150581">
    <property type="component" value="Unassembled WGS sequence"/>
</dbReference>
<accession>A0ACC1IDC5</accession>
<reference evidence="1" key="1">
    <citation type="submission" date="2022-07" db="EMBL/GenBank/DDBJ databases">
        <title>Phylogenomic reconstructions and comparative analyses of Kickxellomycotina fungi.</title>
        <authorList>
            <person name="Reynolds N.K."/>
            <person name="Stajich J.E."/>
            <person name="Barry K."/>
            <person name="Grigoriev I.V."/>
            <person name="Crous P."/>
            <person name="Smith M.E."/>
        </authorList>
    </citation>
    <scope>NUCLEOTIDE SEQUENCE</scope>
    <source>
        <strain evidence="1">Benny 63K</strain>
    </source>
</reference>
<gene>
    <name evidence="1" type="ORF">LPJ66_007369</name>
</gene>
<proteinExistence type="predicted"/>
<comment type="caution">
    <text evidence="1">The sequence shown here is derived from an EMBL/GenBank/DDBJ whole genome shotgun (WGS) entry which is preliminary data.</text>
</comment>
<keyword evidence="2" id="KW-1185">Reference proteome</keyword>
<sequence length="337" mass="36059">MGTQSSSGARFVKRSAVFPNDNASRYNSTGYPKSTRSIRSSDGTTGEMRPVSTHMSMDRPPSTYERPTSQSQTKLKGFQVRVINTHVGRTLVHAPILENSATETMQEDGPELPPLSAAELRYNAQRALINTTAVLRTAVGSKHANKGGGSKQPQQLLSAEVVNAHATYSSSSSSGKAKEKDMGKRQGSHRVSDKGYVTPPTSAIGGSSDYNDSSTGRTGTLLAEQSPKPGFTELNLGFTPELGQSPPMSGASVLDQWGISTAAQFGQQKHALQLEAARQERLLRGDDYGDDVDADQASDADSVTENAAWIVEQMASGCTPTLETMVRLLCSFFVYCA</sequence>
<protein>
    <submittedName>
        <fullName evidence="1">Uncharacterized protein</fullName>
    </submittedName>
</protein>
<evidence type="ECO:0000313" key="2">
    <source>
        <dbReference type="Proteomes" id="UP001150581"/>
    </source>
</evidence>
<organism evidence="1 2">
    <name type="scientific">Kickxella alabastrina</name>
    <dbReference type="NCBI Taxonomy" id="61397"/>
    <lineage>
        <taxon>Eukaryota</taxon>
        <taxon>Fungi</taxon>
        <taxon>Fungi incertae sedis</taxon>
        <taxon>Zoopagomycota</taxon>
        <taxon>Kickxellomycotina</taxon>
        <taxon>Kickxellomycetes</taxon>
        <taxon>Kickxellales</taxon>
        <taxon>Kickxellaceae</taxon>
        <taxon>Kickxella</taxon>
    </lineage>
</organism>
<dbReference type="EMBL" id="JANBPG010001307">
    <property type="protein sequence ID" value="KAJ1890618.1"/>
    <property type="molecule type" value="Genomic_DNA"/>
</dbReference>
<name>A0ACC1IDC5_9FUNG</name>